<dbReference type="EMBL" id="BAABJX010000009">
    <property type="protein sequence ID" value="GAA4823247.1"/>
    <property type="molecule type" value="Genomic_DNA"/>
</dbReference>
<keyword evidence="1" id="KW-0175">Coiled coil</keyword>
<evidence type="ECO:0000313" key="3">
    <source>
        <dbReference type="EMBL" id="GAA4823247.1"/>
    </source>
</evidence>
<comment type="caution">
    <text evidence="3">The sequence shown here is derived from an EMBL/GenBank/DDBJ whole genome shotgun (WGS) entry which is preliminary data.</text>
</comment>
<organism evidence="3 4">
    <name type="scientific">Algivirga pacifica</name>
    <dbReference type="NCBI Taxonomy" id="1162670"/>
    <lineage>
        <taxon>Bacteria</taxon>
        <taxon>Pseudomonadati</taxon>
        <taxon>Bacteroidota</taxon>
        <taxon>Cytophagia</taxon>
        <taxon>Cytophagales</taxon>
        <taxon>Flammeovirgaceae</taxon>
        <taxon>Algivirga</taxon>
    </lineage>
</organism>
<dbReference type="Proteomes" id="UP001500298">
    <property type="component" value="Unassembled WGS sequence"/>
</dbReference>
<reference evidence="4" key="1">
    <citation type="journal article" date="2019" name="Int. J. Syst. Evol. Microbiol.">
        <title>The Global Catalogue of Microorganisms (GCM) 10K type strain sequencing project: providing services to taxonomists for standard genome sequencing and annotation.</title>
        <authorList>
            <consortium name="The Broad Institute Genomics Platform"/>
            <consortium name="The Broad Institute Genome Sequencing Center for Infectious Disease"/>
            <person name="Wu L."/>
            <person name="Ma J."/>
        </authorList>
    </citation>
    <scope>NUCLEOTIDE SEQUENCE [LARGE SCALE GENOMIC DNA]</scope>
    <source>
        <strain evidence="4">JCM 18326</strain>
    </source>
</reference>
<dbReference type="RefSeq" id="WP_345368866.1">
    <property type="nucleotide sequence ID" value="NZ_BAABJX010000009.1"/>
</dbReference>
<accession>A0ABP9CZ65</accession>
<protein>
    <submittedName>
        <fullName evidence="3">Uncharacterized protein</fullName>
    </submittedName>
</protein>
<proteinExistence type="predicted"/>
<feature type="region of interest" description="Disordered" evidence="2">
    <location>
        <begin position="59"/>
        <end position="95"/>
    </location>
</feature>
<evidence type="ECO:0000313" key="4">
    <source>
        <dbReference type="Proteomes" id="UP001500298"/>
    </source>
</evidence>
<keyword evidence="4" id="KW-1185">Reference proteome</keyword>
<name>A0ABP9CZ65_9BACT</name>
<feature type="compositionally biased region" description="Low complexity" evidence="2">
    <location>
        <begin position="59"/>
        <end position="78"/>
    </location>
</feature>
<sequence length="212" mass="24465">MLTSELSENQISNLISTYESELNELRFKLLKTEEAIAELQLLRKQQRMTVVNEPVAKSAAPVEVPSTVTPTSSSVSSKPVEEEEVASSDSDEQHDPFNLSEEFLKQLGHSEEDGYRLSEWDYLLLKTLKDENRLLLNHDFIDAAREYTESKGKKMTEEQLKGKVVRSLNKLVNKREYILKHNYKGKGYCYGLSIWFFKKSGKLKKEWKPKEA</sequence>
<feature type="coiled-coil region" evidence="1">
    <location>
        <begin position="15"/>
        <end position="42"/>
    </location>
</feature>
<evidence type="ECO:0000256" key="1">
    <source>
        <dbReference type="SAM" id="Coils"/>
    </source>
</evidence>
<evidence type="ECO:0000256" key="2">
    <source>
        <dbReference type="SAM" id="MobiDB-lite"/>
    </source>
</evidence>
<gene>
    <name evidence="3" type="ORF">GCM10023331_04620</name>
</gene>
<feature type="compositionally biased region" description="Acidic residues" evidence="2">
    <location>
        <begin position="81"/>
        <end position="92"/>
    </location>
</feature>